<sequence>MEESENWACTLPTAERPLRLAEFDALLAGAARHRPTRTRLVLDLEPRPEVVAQAADLAVRETGCCSFFTFELTATGGGLTLAISVPDAQTEVLDALAAR</sequence>
<accession>A0ABU4TMV3</accession>
<keyword evidence="2" id="KW-1185">Reference proteome</keyword>
<evidence type="ECO:0000313" key="1">
    <source>
        <dbReference type="EMBL" id="MDX8049614.1"/>
    </source>
</evidence>
<evidence type="ECO:0008006" key="3">
    <source>
        <dbReference type="Google" id="ProtNLM"/>
    </source>
</evidence>
<name>A0ABU4TMV3_9PSEU</name>
<protein>
    <recommendedName>
        <fullName evidence="3">Arsenate reductase</fullName>
    </recommendedName>
</protein>
<reference evidence="1 2" key="1">
    <citation type="submission" date="2023-11" db="EMBL/GenBank/DDBJ databases">
        <title>Lentzea sokolovensis, sp. nov., Lentzea kristufkii, sp. nov., and Lentzea miocenensis, sp. nov., rare actinobacteria from Sokolov Coal Basin, Miocene lacustrine sediment, Czech Republic.</title>
        <authorList>
            <person name="Lara A."/>
            <person name="Kotroba L."/>
            <person name="Nouioui I."/>
            <person name="Neumann-Schaal M."/>
            <person name="Mast Y."/>
            <person name="Chronakova A."/>
        </authorList>
    </citation>
    <scope>NUCLEOTIDE SEQUENCE [LARGE SCALE GENOMIC DNA]</scope>
    <source>
        <strain evidence="1 2">BCCO 10_0798</strain>
    </source>
</reference>
<organism evidence="1 2">
    <name type="scientific">Lentzea kristufekii</name>
    <dbReference type="NCBI Taxonomy" id="3095430"/>
    <lineage>
        <taxon>Bacteria</taxon>
        <taxon>Bacillati</taxon>
        <taxon>Actinomycetota</taxon>
        <taxon>Actinomycetes</taxon>
        <taxon>Pseudonocardiales</taxon>
        <taxon>Pseudonocardiaceae</taxon>
        <taxon>Lentzea</taxon>
    </lineage>
</organism>
<comment type="caution">
    <text evidence="1">The sequence shown here is derived from an EMBL/GenBank/DDBJ whole genome shotgun (WGS) entry which is preliminary data.</text>
</comment>
<dbReference type="EMBL" id="JAXAVV010000004">
    <property type="protein sequence ID" value="MDX8049614.1"/>
    <property type="molecule type" value="Genomic_DNA"/>
</dbReference>
<evidence type="ECO:0000313" key="2">
    <source>
        <dbReference type="Proteomes" id="UP001271792"/>
    </source>
</evidence>
<reference evidence="1 2" key="2">
    <citation type="submission" date="2023-11" db="EMBL/GenBank/DDBJ databases">
        <authorList>
            <person name="Lara A.C."/>
            <person name="Chronakova A."/>
        </authorList>
    </citation>
    <scope>NUCLEOTIDE SEQUENCE [LARGE SCALE GENOMIC DNA]</scope>
    <source>
        <strain evidence="1 2">BCCO 10_0798</strain>
    </source>
</reference>
<gene>
    <name evidence="1" type="ORF">SK571_09510</name>
</gene>
<dbReference type="Proteomes" id="UP001271792">
    <property type="component" value="Unassembled WGS sequence"/>
</dbReference>
<dbReference type="RefSeq" id="WP_319983648.1">
    <property type="nucleotide sequence ID" value="NZ_JAXAVV010000004.1"/>
</dbReference>
<proteinExistence type="predicted"/>